<keyword evidence="8" id="KW-1185">Reference proteome</keyword>
<evidence type="ECO:0000256" key="1">
    <source>
        <dbReference type="ARBA" id="ARBA00001974"/>
    </source>
</evidence>
<dbReference type="InterPro" id="IPR036318">
    <property type="entry name" value="FAD-bd_PCMH-like_sf"/>
</dbReference>
<dbReference type="PROSITE" id="PS51387">
    <property type="entry name" value="FAD_PCMH"/>
    <property type="match status" value="1"/>
</dbReference>
<protein>
    <submittedName>
        <fullName evidence="7">FAD linked oxidase domain-containing protein</fullName>
    </submittedName>
</protein>
<dbReference type="SUPFAM" id="SSF56176">
    <property type="entry name" value="FAD-binding/transporter-associated domain-like"/>
    <property type="match status" value="1"/>
</dbReference>
<organism evidence="7 8">
    <name type="scientific">Desulfococcus multivorans DSM 2059</name>
    <dbReference type="NCBI Taxonomy" id="1121405"/>
    <lineage>
        <taxon>Bacteria</taxon>
        <taxon>Pseudomonadati</taxon>
        <taxon>Thermodesulfobacteriota</taxon>
        <taxon>Desulfobacteria</taxon>
        <taxon>Desulfobacterales</taxon>
        <taxon>Desulfococcaceae</taxon>
        <taxon>Desulfococcus</taxon>
    </lineage>
</organism>
<reference evidence="7 8" key="1">
    <citation type="journal article" date="2013" name="Genome Announc.">
        <title>Draft genome sequences for three mercury-methylating, sulfate-reducing bacteria.</title>
        <authorList>
            <person name="Brown S.D."/>
            <person name="Hurt R.A.Jr."/>
            <person name="Gilmour C.C."/>
            <person name="Elias D.A."/>
        </authorList>
    </citation>
    <scope>NUCLEOTIDE SEQUENCE [LARGE SCALE GENOMIC DNA]</scope>
    <source>
        <strain evidence="7 8">DSM 2059</strain>
    </source>
</reference>
<comment type="cofactor">
    <cofactor evidence="1">
        <name>FAD</name>
        <dbReference type="ChEBI" id="CHEBI:57692"/>
    </cofactor>
</comment>
<dbReference type="PROSITE" id="PS00862">
    <property type="entry name" value="OX2_COVAL_FAD"/>
    <property type="match status" value="1"/>
</dbReference>
<evidence type="ECO:0000256" key="4">
    <source>
        <dbReference type="ARBA" id="ARBA00022827"/>
    </source>
</evidence>
<keyword evidence="4" id="KW-0274">FAD</keyword>
<dbReference type="GO" id="GO:0016491">
    <property type="term" value="F:oxidoreductase activity"/>
    <property type="evidence" value="ECO:0007669"/>
    <property type="project" value="UniProtKB-KW"/>
</dbReference>
<name>S7TXS0_DESML</name>
<dbReference type="AlphaFoldDB" id="S7TXS0"/>
<comment type="caution">
    <text evidence="7">The sequence shown here is derived from an EMBL/GenBank/DDBJ whole genome shotgun (WGS) entry which is preliminary data.</text>
</comment>
<dbReference type="InterPro" id="IPR012951">
    <property type="entry name" value="BBE"/>
</dbReference>
<dbReference type="InterPro" id="IPR016166">
    <property type="entry name" value="FAD-bd_PCMH"/>
</dbReference>
<dbReference type="Proteomes" id="UP000014977">
    <property type="component" value="Unassembled WGS sequence"/>
</dbReference>
<dbReference type="InterPro" id="IPR016169">
    <property type="entry name" value="FAD-bd_PCMH_sub2"/>
</dbReference>
<dbReference type="PATRIC" id="fig|1121405.3.peg.1302"/>
<evidence type="ECO:0000256" key="2">
    <source>
        <dbReference type="ARBA" id="ARBA00005466"/>
    </source>
</evidence>
<dbReference type="Gene3D" id="3.30.43.10">
    <property type="entry name" value="Uridine Diphospho-n-acetylenolpyruvylglucosamine Reductase, domain 2"/>
    <property type="match status" value="1"/>
</dbReference>
<dbReference type="InterPro" id="IPR050416">
    <property type="entry name" value="FAD-linked_Oxidoreductase"/>
</dbReference>
<dbReference type="InterPro" id="IPR006093">
    <property type="entry name" value="Oxy_OxRdtase_FAD_BS"/>
</dbReference>
<dbReference type="Gene3D" id="3.40.462.20">
    <property type="match status" value="1"/>
</dbReference>
<dbReference type="GO" id="GO:0071949">
    <property type="term" value="F:FAD binding"/>
    <property type="evidence" value="ECO:0007669"/>
    <property type="project" value="InterPro"/>
</dbReference>
<evidence type="ECO:0000313" key="8">
    <source>
        <dbReference type="Proteomes" id="UP000014977"/>
    </source>
</evidence>
<dbReference type="InterPro" id="IPR006094">
    <property type="entry name" value="Oxid_FAD_bind_N"/>
</dbReference>
<dbReference type="OrthoDB" id="9775082at2"/>
<sequence length="486" mass="53190">MTTTTFRVVRCDGSSVLLEKAAVDGFRERLRGTLITPADEAYDSARRVWNGMIDRRPGLMIRCAGTADVIAAVNFAREHGLLITVRGGGHNVAGSALMDDGFVIDLSGMRGVHVDPEGRLARVEGGARLRDLDHETQAFGLAAPVGVVSATGVGGLTLHGGAGWLLRKHGFSIDNLVSVEMVTADGQFRKASENENSDLFWAVRGGGGNFGVVTAFEFRLHPVGPRVWMAVPMYPLEQAETVVNGLRNYMAEADENLMVLAVFWSAPDAPEIPAAVRGAPVVILMGCYTGPFEVGEKAIAPLRTLGRPVADLSAPMRWVEVQKFLDADYPDGAFYYWKSLYLDRLDTAVIRSLVKYTENRPSSLSSIDIWMLGGASTTAPTSESAFWRRDAPFMLGIEANWKRREEADKNIEWARRLHKAMRLYSRDGIYLNFPGFMEDRDTLLRSAYGPNLARLRAVKAHHDPTGLFSGLLNMGAGTGFGAHERS</sequence>
<dbReference type="PANTHER" id="PTHR42973">
    <property type="entry name" value="BINDING OXIDOREDUCTASE, PUTATIVE (AFU_ORTHOLOGUE AFUA_1G17690)-RELATED"/>
    <property type="match status" value="1"/>
</dbReference>
<evidence type="ECO:0000256" key="5">
    <source>
        <dbReference type="ARBA" id="ARBA00023002"/>
    </source>
</evidence>
<dbReference type="STRING" id="897.B2D07_00270"/>
<proteinExistence type="inferred from homology"/>
<dbReference type="InterPro" id="IPR016167">
    <property type="entry name" value="FAD-bd_PCMH_sub1"/>
</dbReference>
<accession>S7TXS0</accession>
<dbReference type="Pfam" id="PF08031">
    <property type="entry name" value="BBE"/>
    <property type="match status" value="1"/>
</dbReference>
<dbReference type="eggNOG" id="COG0277">
    <property type="taxonomic scope" value="Bacteria"/>
</dbReference>
<dbReference type="Gene3D" id="3.30.465.10">
    <property type="match status" value="1"/>
</dbReference>
<dbReference type="Pfam" id="PF01565">
    <property type="entry name" value="FAD_binding_4"/>
    <property type="match status" value="1"/>
</dbReference>
<evidence type="ECO:0000256" key="3">
    <source>
        <dbReference type="ARBA" id="ARBA00022630"/>
    </source>
</evidence>
<evidence type="ECO:0000313" key="7">
    <source>
        <dbReference type="EMBL" id="EPR41842.1"/>
    </source>
</evidence>
<evidence type="ECO:0000259" key="6">
    <source>
        <dbReference type="PROSITE" id="PS51387"/>
    </source>
</evidence>
<dbReference type="EMBL" id="ATHJ01000071">
    <property type="protein sequence ID" value="EPR41842.1"/>
    <property type="molecule type" value="Genomic_DNA"/>
</dbReference>
<comment type="similarity">
    <text evidence="2">Belongs to the oxygen-dependent FAD-linked oxidoreductase family.</text>
</comment>
<dbReference type="PANTHER" id="PTHR42973:SF39">
    <property type="entry name" value="FAD-BINDING PCMH-TYPE DOMAIN-CONTAINING PROTEIN"/>
    <property type="match status" value="1"/>
</dbReference>
<feature type="domain" description="FAD-binding PCMH-type" evidence="6">
    <location>
        <begin position="53"/>
        <end position="223"/>
    </location>
</feature>
<keyword evidence="5" id="KW-0560">Oxidoreductase</keyword>
<keyword evidence="3" id="KW-0285">Flavoprotein</keyword>
<gene>
    <name evidence="7" type="ORF">dsmv_1841</name>
</gene>
<dbReference type="RefSeq" id="WP_020876223.1">
    <property type="nucleotide sequence ID" value="NZ_ATHJ01000071.1"/>
</dbReference>